<dbReference type="Proteomes" id="UP000216312">
    <property type="component" value="Unassembled WGS sequence"/>
</dbReference>
<comment type="caution">
    <text evidence="1">The sequence shown here is derived from an EMBL/GenBank/DDBJ whole genome shotgun (WGS) entry which is preliminary data.</text>
</comment>
<accession>A0A257LSU5</accession>
<evidence type="ECO:0000313" key="1">
    <source>
        <dbReference type="EMBL" id="OYV02684.1"/>
    </source>
</evidence>
<name>A0A257LSU5_UNCW3</name>
<proteinExistence type="predicted"/>
<sequence length="101" mass="11945">MEVDKKGKEILKEAHFDKFRQAFIDSLMEKISLEGKYGRDIKSLIEETLKEEAFVDFIHRLAKIIERKTTMSKKESEETAYTLIEEDVANDVRRLATYWEV</sequence>
<protein>
    <submittedName>
        <fullName evidence="1">Uncharacterized protein</fullName>
    </submittedName>
</protein>
<reference evidence="2" key="1">
    <citation type="submission" date="2017-07" db="EMBL/GenBank/DDBJ databases">
        <title>Novel pathways for hydrocarbon cycling and metabolic interdependencies in hydrothermal sediment communities.</title>
        <authorList>
            <person name="Dombrowski N."/>
            <person name="Seitz K."/>
            <person name="Teske A."/>
            <person name="Baker B."/>
        </authorList>
    </citation>
    <scope>NUCLEOTIDE SEQUENCE [LARGE SCALE GENOMIC DNA]</scope>
</reference>
<dbReference type="EMBL" id="NMUJ01000061">
    <property type="protein sequence ID" value="OYV02684.1"/>
    <property type="molecule type" value="Genomic_DNA"/>
</dbReference>
<dbReference type="AlphaFoldDB" id="A0A257LSU5"/>
<gene>
    <name evidence="1" type="ORF">CGW93_04280</name>
</gene>
<evidence type="ECO:0000313" key="2">
    <source>
        <dbReference type="Proteomes" id="UP000216312"/>
    </source>
</evidence>
<organism evidence="1 2">
    <name type="scientific">candidate division WOR-3 bacterium 4484_18</name>
    <dbReference type="NCBI Taxonomy" id="2020626"/>
    <lineage>
        <taxon>Bacteria</taxon>
        <taxon>Bacteria division WOR-3</taxon>
    </lineage>
</organism>